<keyword evidence="2" id="KW-1185">Reference proteome</keyword>
<name>A0AC61N1N5_9FIRM</name>
<proteinExistence type="predicted"/>
<dbReference type="Proteomes" id="UP000682782">
    <property type="component" value="Chromosome"/>
</dbReference>
<protein>
    <submittedName>
        <fullName evidence="1">Uncharacterized protein</fullName>
    </submittedName>
</protein>
<evidence type="ECO:0000313" key="2">
    <source>
        <dbReference type="Proteomes" id="UP000682782"/>
    </source>
</evidence>
<organism evidence="1 2">
    <name type="scientific">Aristaeella hokkaidonensis</name>
    <dbReference type="NCBI Taxonomy" id="3046382"/>
    <lineage>
        <taxon>Bacteria</taxon>
        <taxon>Bacillati</taxon>
        <taxon>Bacillota</taxon>
        <taxon>Clostridia</taxon>
        <taxon>Eubacteriales</taxon>
        <taxon>Aristaeellaceae</taxon>
        <taxon>Aristaeella</taxon>
    </lineage>
</organism>
<evidence type="ECO:0000313" key="1">
    <source>
        <dbReference type="EMBL" id="QUC67244.1"/>
    </source>
</evidence>
<gene>
    <name evidence="1" type="ORF">JYE49_00560</name>
</gene>
<sequence>MNIRTILGTLTVRPVQLLLEVLCSLFTRMSLSPGMAIICLSLVFCLIASPLKPKHKPDFRKEAGRMIVLWGAQLLCLYATFCWFTGLGAFRGTSFGPIRDLGQYGGLLLFWIGYAVFALLRQLTKLGYQPMELNKRQQKTDRNNKILLILCCLYMAILTGVFIPSALIGASPAEFVDAHYYQNPAQYLVSSGLLAAGTFVFWGILYGMLLAPKARKRFVLFMAICAVSAAVNYMFFGKDYGFISSALQYETNISNQLWKVLLNTGCVFAAIAVVCLLRKKHSVILRIMCLYGCIALAVMAVININGMEKKAGEVHDITNRIKAEKASFRLDREGRNVVVIMIDRAISGFVPYLMNEKPELKQQFDGFTYYPNTLSYGYHTNIASPALYGGYEYTPDGLEERDELSLKDKQNEALKIMPVNFMNAGYEVTVCDAPYANYQWISDMSIYDEYPDIHTYNTIGMFDEYKVQMLDNLDRNRNRNIFFYSLFRSAPLLFQETMYDQGRYLEMDVKADEGEGSELIGVSPDFLNNYMVMKNLNTMTRVTDEGINTFLMLTNEMTHDVIELQEPDYIPTNNVDNTAYEAEHGIRRTEDGKELDLTQADESVRIHYQSDMAAFIQLGKWFDELREQGVYDNTRIIVVSDHGCYLGLTGVDLRERLTNEGTAGRYLVDEWADTTCYNPLLMVKDFGAQGFTTDTTFMTNAETPALAFENTVTDPVNPFTGKAVKSEVQTIPEHHIVESDWHIVTNCGNTFSDPLKITFRNQDIFNAENWSVEE</sequence>
<dbReference type="EMBL" id="CP068393">
    <property type="protein sequence ID" value="QUC67244.1"/>
    <property type="molecule type" value="Genomic_DNA"/>
</dbReference>
<accession>A0AC61N1N5</accession>
<reference evidence="1" key="1">
    <citation type="submission" date="2021-01" db="EMBL/GenBank/DDBJ databases">
        <title>Complete genome sequence of Clostridiales bacterium R-7.</title>
        <authorList>
            <person name="Mahoney-Kurpe S.C."/>
            <person name="Palevich N."/>
            <person name="Koike S."/>
            <person name="Moon C.D."/>
            <person name="Attwood G.T."/>
        </authorList>
    </citation>
    <scope>NUCLEOTIDE SEQUENCE</scope>
    <source>
        <strain evidence="1">R-7</strain>
    </source>
</reference>